<keyword evidence="1" id="KW-0808">Transferase</keyword>
<reference evidence="5" key="1">
    <citation type="submission" date="2022-08" db="EMBL/GenBank/DDBJ databases">
        <authorList>
            <person name="Deng Y."/>
            <person name="Han X.-F."/>
            <person name="Zhang Y.-Q."/>
        </authorList>
    </citation>
    <scope>NUCLEOTIDE SEQUENCE</scope>
    <source>
        <strain evidence="5">CPCC 205763</strain>
    </source>
</reference>
<dbReference type="RefSeq" id="WP_259503945.1">
    <property type="nucleotide sequence ID" value="NZ_JANLCM010000001.1"/>
</dbReference>
<feature type="transmembrane region" description="Helical" evidence="4">
    <location>
        <begin position="77"/>
        <end position="95"/>
    </location>
</feature>
<comment type="caution">
    <text evidence="5">The sequence shown here is derived from an EMBL/GenBank/DDBJ whole genome shotgun (WGS) entry which is preliminary data.</text>
</comment>
<proteinExistence type="predicted"/>
<keyword evidence="3" id="KW-0902">Two-component regulatory system</keyword>
<evidence type="ECO:0000313" key="6">
    <source>
        <dbReference type="Proteomes" id="UP001165584"/>
    </source>
</evidence>
<dbReference type="PANTHER" id="PTHR24421:SF61">
    <property type="entry name" value="OXYGEN SENSOR HISTIDINE KINASE NREB"/>
    <property type="match status" value="1"/>
</dbReference>
<feature type="transmembrane region" description="Helical" evidence="4">
    <location>
        <begin position="49"/>
        <end position="70"/>
    </location>
</feature>
<evidence type="ECO:0000256" key="1">
    <source>
        <dbReference type="ARBA" id="ARBA00022679"/>
    </source>
</evidence>
<dbReference type="EMBL" id="JANLCM010000001">
    <property type="protein sequence ID" value="MCS5716650.1"/>
    <property type="molecule type" value="Genomic_DNA"/>
</dbReference>
<keyword evidence="6" id="KW-1185">Reference proteome</keyword>
<organism evidence="5 6">
    <name type="scientific">Herbiconiux aconitum</name>
    <dbReference type="NCBI Taxonomy" id="2970913"/>
    <lineage>
        <taxon>Bacteria</taxon>
        <taxon>Bacillati</taxon>
        <taxon>Actinomycetota</taxon>
        <taxon>Actinomycetes</taxon>
        <taxon>Micrococcales</taxon>
        <taxon>Microbacteriaceae</taxon>
        <taxon>Herbiconiux</taxon>
    </lineage>
</organism>
<dbReference type="InterPro" id="IPR036890">
    <property type="entry name" value="HATPase_C_sf"/>
</dbReference>
<dbReference type="SUPFAM" id="SSF55874">
    <property type="entry name" value="ATPase domain of HSP90 chaperone/DNA topoisomerase II/histidine kinase"/>
    <property type="match status" value="1"/>
</dbReference>
<feature type="transmembrane region" description="Helical" evidence="4">
    <location>
        <begin position="151"/>
        <end position="177"/>
    </location>
</feature>
<evidence type="ECO:0000256" key="4">
    <source>
        <dbReference type="SAM" id="Phobius"/>
    </source>
</evidence>
<evidence type="ECO:0000313" key="5">
    <source>
        <dbReference type="EMBL" id="MCS5716650.1"/>
    </source>
</evidence>
<keyword evidence="4" id="KW-0812">Transmembrane</keyword>
<evidence type="ECO:0000256" key="3">
    <source>
        <dbReference type="ARBA" id="ARBA00023012"/>
    </source>
</evidence>
<evidence type="ECO:0008006" key="7">
    <source>
        <dbReference type="Google" id="ProtNLM"/>
    </source>
</evidence>
<protein>
    <recommendedName>
        <fullName evidence="7">Signal transduction histidine kinase</fullName>
    </recommendedName>
</protein>
<name>A0ABT2GK97_9MICO</name>
<dbReference type="Proteomes" id="UP001165584">
    <property type="component" value="Unassembled WGS sequence"/>
</dbReference>
<evidence type="ECO:0000256" key="2">
    <source>
        <dbReference type="ARBA" id="ARBA00022777"/>
    </source>
</evidence>
<dbReference type="Gene3D" id="3.30.565.10">
    <property type="entry name" value="Histidine kinase-like ATPase, C-terminal domain"/>
    <property type="match status" value="1"/>
</dbReference>
<sequence length="416" mass="43568">MAPDSRPPLSRAQIDSTLARLVGLFGFVFALLSIPVLNDSASTLWPGWAWAVTLAVFGSIGVAFVCSLIMRGVRVSMGVLACVFVVMLVLWPLAVRSPAAAVGTDPWLWYIVIVAIAAAGISFSTFWASAYTVAVPCIYAVLRVLPSGGGVSWGLALLDAVYILLLGTFVVIVITALRSTASQVDEAQRTAVRRYADAAKRHAAEQERIRVDTVIHDRVLSSLLAASRSRTADDRELAVQMARRALVALQSADAESEGSADLPLSVLVDRSRSLAETLTAEIAFSADGDLDGVVPARVIEGLYSATVQAIVNSIQHAGDDADRTISVHGRVAADLNGAAVDTATMDGDLPAVTVVVADTGAGFDVDAVPPDRLGVRISIRERVDAVGGATEIRSLPGAGTTIVITWPAPNDGEASS</sequence>
<keyword evidence="4" id="KW-0472">Membrane</keyword>
<accession>A0ABT2GK97</accession>
<keyword evidence="4" id="KW-1133">Transmembrane helix</keyword>
<dbReference type="InterPro" id="IPR050482">
    <property type="entry name" value="Sensor_HK_TwoCompSys"/>
</dbReference>
<feature type="transmembrane region" description="Helical" evidence="4">
    <location>
        <begin position="21"/>
        <end position="37"/>
    </location>
</feature>
<feature type="transmembrane region" description="Helical" evidence="4">
    <location>
        <begin position="107"/>
        <end position="139"/>
    </location>
</feature>
<gene>
    <name evidence="5" type="ORF">N1027_00695</name>
</gene>
<dbReference type="PANTHER" id="PTHR24421">
    <property type="entry name" value="NITRATE/NITRITE SENSOR PROTEIN NARX-RELATED"/>
    <property type="match status" value="1"/>
</dbReference>
<keyword evidence="2" id="KW-0418">Kinase</keyword>